<proteinExistence type="predicted"/>
<dbReference type="Proteomes" id="UP000305067">
    <property type="component" value="Unassembled WGS sequence"/>
</dbReference>
<feature type="region of interest" description="Disordered" evidence="1">
    <location>
        <begin position="60"/>
        <end position="82"/>
    </location>
</feature>
<gene>
    <name evidence="3" type="ORF">BDV98DRAFT_227416</name>
</gene>
<keyword evidence="2" id="KW-0732">Signal</keyword>
<organism evidence="3 4">
    <name type="scientific">Pterulicium gracile</name>
    <dbReference type="NCBI Taxonomy" id="1884261"/>
    <lineage>
        <taxon>Eukaryota</taxon>
        <taxon>Fungi</taxon>
        <taxon>Dikarya</taxon>
        <taxon>Basidiomycota</taxon>
        <taxon>Agaricomycotina</taxon>
        <taxon>Agaricomycetes</taxon>
        <taxon>Agaricomycetidae</taxon>
        <taxon>Agaricales</taxon>
        <taxon>Pleurotineae</taxon>
        <taxon>Pterulaceae</taxon>
        <taxon>Pterulicium</taxon>
    </lineage>
</organism>
<dbReference type="AlphaFoldDB" id="A0A5C3QU84"/>
<evidence type="ECO:0000313" key="4">
    <source>
        <dbReference type="Proteomes" id="UP000305067"/>
    </source>
</evidence>
<feature type="signal peptide" evidence="2">
    <location>
        <begin position="1"/>
        <end position="30"/>
    </location>
</feature>
<protein>
    <submittedName>
        <fullName evidence="3">Uncharacterized protein</fullName>
    </submittedName>
</protein>
<accession>A0A5C3QU84</accession>
<feature type="chain" id="PRO_5022950045" evidence="2">
    <location>
        <begin position="31"/>
        <end position="82"/>
    </location>
</feature>
<evidence type="ECO:0000256" key="1">
    <source>
        <dbReference type="SAM" id="MobiDB-lite"/>
    </source>
</evidence>
<dbReference type="EMBL" id="ML178816">
    <property type="protein sequence ID" value="TFL05626.1"/>
    <property type="molecule type" value="Genomic_DNA"/>
</dbReference>
<reference evidence="3 4" key="1">
    <citation type="journal article" date="2019" name="Nat. Ecol. Evol.">
        <title>Megaphylogeny resolves global patterns of mushroom evolution.</title>
        <authorList>
            <person name="Varga T."/>
            <person name="Krizsan K."/>
            <person name="Foldi C."/>
            <person name="Dima B."/>
            <person name="Sanchez-Garcia M."/>
            <person name="Sanchez-Ramirez S."/>
            <person name="Szollosi G.J."/>
            <person name="Szarkandi J.G."/>
            <person name="Papp V."/>
            <person name="Albert L."/>
            <person name="Andreopoulos W."/>
            <person name="Angelini C."/>
            <person name="Antonin V."/>
            <person name="Barry K.W."/>
            <person name="Bougher N.L."/>
            <person name="Buchanan P."/>
            <person name="Buyck B."/>
            <person name="Bense V."/>
            <person name="Catcheside P."/>
            <person name="Chovatia M."/>
            <person name="Cooper J."/>
            <person name="Damon W."/>
            <person name="Desjardin D."/>
            <person name="Finy P."/>
            <person name="Geml J."/>
            <person name="Haridas S."/>
            <person name="Hughes K."/>
            <person name="Justo A."/>
            <person name="Karasinski D."/>
            <person name="Kautmanova I."/>
            <person name="Kiss B."/>
            <person name="Kocsube S."/>
            <person name="Kotiranta H."/>
            <person name="LaButti K.M."/>
            <person name="Lechner B.E."/>
            <person name="Liimatainen K."/>
            <person name="Lipzen A."/>
            <person name="Lukacs Z."/>
            <person name="Mihaltcheva S."/>
            <person name="Morgado L.N."/>
            <person name="Niskanen T."/>
            <person name="Noordeloos M.E."/>
            <person name="Ohm R.A."/>
            <person name="Ortiz-Santana B."/>
            <person name="Ovrebo C."/>
            <person name="Racz N."/>
            <person name="Riley R."/>
            <person name="Savchenko A."/>
            <person name="Shiryaev A."/>
            <person name="Soop K."/>
            <person name="Spirin V."/>
            <person name="Szebenyi C."/>
            <person name="Tomsovsky M."/>
            <person name="Tulloss R.E."/>
            <person name="Uehling J."/>
            <person name="Grigoriev I.V."/>
            <person name="Vagvolgyi C."/>
            <person name="Papp T."/>
            <person name="Martin F.M."/>
            <person name="Miettinen O."/>
            <person name="Hibbett D.S."/>
            <person name="Nagy L.G."/>
        </authorList>
    </citation>
    <scope>NUCLEOTIDE SEQUENCE [LARGE SCALE GENOMIC DNA]</scope>
    <source>
        <strain evidence="3 4">CBS 309.79</strain>
    </source>
</reference>
<evidence type="ECO:0000313" key="3">
    <source>
        <dbReference type="EMBL" id="TFL05626.1"/>
    </source>
</evidence>
<name>A0A5C3QU84_9AGAR</name>
<sequence>MYSRPPLSTDHWHLALFVFLLSVALWMSHSRKFSGISEALHQPRFPRYLNVGWEGWGDSVPPRRGPLPSPLHLSSATSRRRR</sequence>
<keyword evidence="4" id="KW-1185">Reference proteome</keyword>
<evidence type="ECO:0000256" key="2">
    <source>
        <dbReference type="SAM" id="SignalP"/>
    </source>
</evidence>
<feature type="compositionally biased region" description="Polar residues" evidence="1">
    <location>
        <begin position="72"/>
        <end position="82"/>
    </location>
</feature>